<dbReference type="Proteomes" id="UP000323856">
    <property type="component" value="Unassembled WGS sequence"/>
</dbReference>
<comment type="caution">
    <text evidence="3">The sequence shown here is derived from an EMBL/GenBank/DDBJ whole genome shotgun (WGS) entry which is preliminary data.</text>
</comment>
<feature type="binding site" evidence="2">
    <location>
        <begin position="7"/>
        <end position="14"/>
    </location>
    <ligand>
        <name>substrate</name>
    </ligand>
</feature>
<protein>
    <submittedName>
        <fullName evidence="3">Histidine phosphatase family protein</fullName>
    </submittedName>
</protein>
<sequence>MKLGFIRHGQTNWNAEGRLQGSSDIPLNDVGRQQANDAVSVLGAGSWDAIVSSPLSRARETASIIAAGLGIELGRSYEELIERDYGQAEGMKDPEWEKLWPNKNGGGIEKLDSVVERGRAAIEQIAADFPGKNVAVVCHGTIIRYTLSALADREFDSILNGSVSMLDNDEGAWAVRSVNGAEIASPLAG</sequence>
<dbReference type="PANTHER" id="PTHR48100">
    <property type="entry name" value="BROAD-SPECIFICITY PHOSPHATASE YOR283W-RELATED"/>
    <property type="match status" value="1"/>
</dbReference>
<dbReference type="PANTHER" id="PTHR48100:SF59">
    <property type="entry name" value="ADENOSYLCOBALAMIN_ALPHA-RIBAZOLE PHOSPHATASE"/>
    <property type="match status" value="1"/>
</dbReference>
<evidence type="ECO:0000256" key="2">
    <source>
        <dbReference type="PIRSR" id="PIRSR613078-2"/>
    </source>
</evidence>
<dbReference type="GO" id="GO:0005737">
    <property type="term" value="C:cytoplasm"/>
    <property type="evidence" value="ECO:0007669"/>
    <property type="project" value="TreeGrafter"/>
</dbReference>
<reference evidence="3 4" key="1">
    <citation type="submission" date="2019-07" db="EMBL/GenBank/DDBJ databases">
        <title>Analysis of the biochemical properties, biological activity and biotechnological potential of siderophores and biosurfactants produced by Antarctic psychrotolerant bacteria.</title>
        <authorList>
            <person name="Styczynski M."/>
            <person name="Krucon T."/>
            <person name="Decewicz P."/>
            <person name="Dziewit L."/>
        </authorList>
    </citation>
    <scope>NUCLEOTIDE SEQUENCE [LARGE SCALE GENOMIC DNA]</scope>
    <source>
        <strain evidence="3 4">ANT_H27</strain>
    </source>
</reference>
<proteinExistence type="predicted"/>
<accession>A0A5B0EE92</accession>
<feature type="active site" description="Tele-phosphohistidine intermediate" evidence="1">
    <location>
        <position position="8"/>
    </location>
</feature>
<dbReference type="CDD" id="cd07067">
    <property type="entry name" value="HP_PGM_like"/>
    <property type="match status" value="1"/>
</dbReference>
<dbReference type="InterPro" id="IPR050275">
    <property type="entry name" value="PGM_Phosphatase"/>
</dbReference>
<organism evidence="3 4">
    <name type="scientific">Paeniglutamicibacter gangotriensis</name>
    <dbReference type="NCBI Taxonomy" id="254787"/>
    <lineage>
        <taxon>Bacteria</taxon>
        <taxon>Bacillati</taxon>
        <taxon>Actinomycetota</taxon>
        <taxon>Actinomycetes</taxon>
        <taxon>Micrococcales</taxon>
        <taxon>Micrococcaceae</taxon>
        <taxon>Paeniglutamicibacter</taxon>
    </lineage>
</organism>
<feature type="binding site" evidence="2">
    <location>
        <begin position="82"/>
        <end position="85"/>
    </location>
    <ligand>
        <name>substrate</name>
    </ligand>
</feature>
<evidence type="ECO:0000313" key="4">
    <source>
        <dbReference type="Proteomes" id="UP000323856"/>
    </source>
</evidence>
<dbReference type="GO" id="GO:0016791">
    <property type="term" value="F:phosphatase activity"/>
    <property type="evidence" value="ECO:0007669"/>
    <property type="project" value="TreeGrafter"/>
</dbReference>
<dbReference type="SUPFAM" id="SSF53254">
    <property type="entry name" value="Phosphoglycerate mutase-like"/>
    <property type="match status" value="1"/>
</dbReference>
<feature type="active site" description="Proton donor/acceptor" evidence="1">
    <location>
        <position position="82"/>
    </location>
</feature>
<dbReference type="InterPro" id="IPR029033">
    <property type="entry name" value="His_PPase_superfam"/>
</dbReference>
<evidence type="ECO:0000256" key="1">
    <source>
        <dbReference type="PIRSR" id="PIRSR613078-1"/>
    </source>
</evidence>
<dbReference type="Gene3D" id="3.40.50.1240">
    <property type="entry name" value="Phosphoglycerate mutase-like"/>
    <property type="match status" value="1"/>
</dbReference>
<dbReference type="Pfam" id="PF00300">
    <property type="entry name" value="His_Phos_1"/>
    <property type="match status" value="1"/>
</dbReference>
<dbReference type="InterPro" id="IPR013078">
    <property type="entry name" value="His_Pase_superF_clade-1"/>
</dbReference>
<dbReference type="AlphaFoldDB" id="A0A5B0EE92"/>
<dbReference type="OrthoDB" id="4697614at2"/>
<dbReference type="SMART" id="SM00855">
    <property type="entry name" value="PGAM"/>
    <property type="match status" value="1"/>
</dbReference>
<feature type="binding site" evidence="2">
    <location>
        <position position="57"/>
    </location>
    <ligand>
        <name>substrate</name>
    </ligand>
</feature>
<name>A0A5B0EE92_9MICC</name>
<dbReference type="EMBL" id="VOBL01000007">
    <property type="protein sequence ID" value="KAA0977367.1"/>
    <property type="molecule type" value="Genomic_DNA"/>
</dbReference>
<gene>
    <name evidence="3" type="ORF">FQ154_08730</name>
</gene>
<evidence type="ECO:0000313" key="3">
    <source>
        <dbReference type="EMBL" id="KAA0977367.1"/>
    </source>
</evidence>
<dbReference type="RefSeq" id="WP_007272606.1">
    <property type="nucleotide sequence ID" value="NZ_JBITUG010000003.1"/>
</dbReference>